<organism evidence="2 3">
    <name type="scientific">Reichenbachiella carrageenanivorans</name>
    <dbReference type="NCBI Taxonomy" id="2979869"/>
    <lineage>
        <taxon>Bacteria</taxon>
        <taxon>Pseudomonadati</taxon>
        <taxon>Bacteroidota</taxon>
        <taxon>Cytophagia</taxon>
        <taxon>Cytophagales</taxon>
        <taxon>Reichenbachiellaceae</taxon>
        <taxon>Reichenbachiella</taxon>
    </lineage>
</organism>
<gene>
    <name evidence="2" type="ORF">N7E81_18950</name>
</gene>
<feature type="transmembrane region" description="Helical" evidence="1">
    <location>
        <begin position="12"/>
        <end position="35"/>
    </location>
</feature>
<accession>A0ABY6CZV4</accession>
<protein>
    <submittedName>
        <fullName evidence="2">Uncharacterized protein</fullName>
    </submittedName>
</protein>
<proteinExistence type="predicted"/>
<dbReference type="RefSeq" id="WP_263051175.1">
    <property type="nucleotide sequence ID" value="NZ_CP106735.1"/>
</dbReference>
<dbReference type="EMBL" id="CP106735">
    <property type="protein sequence ID" value="UXX79432.1"/>
    <property type="molecule type" value="Genomic_DNA"/>
</dbReference>
<evidence type="ECO:0000313" key="2">
    <source>
        <dbReference type="EMBL" id="UXX79432.1"/>
    </source>
</evidence>
<keyword evidence="1" id="KW-0812">Transmembrane</keyword>
<keyword evidence="3" id="KW-1185">Reference proteome</keyword>
<keyword evidence="1" id="KW-0472">Membrane</keyword>
<reference evidence="2" key="1">
    <citation type="submission" date="2022-10" db="EMBL/GenBank/DDBJ databases">
        <title>Comparative genomics and taxonomic characterization of three novel marine species of genus Reichenbachiella exhibiting antioxidant and polysaccharide degradation activities.</title>
        <authorList>
            <person name="Muhammad N."/>
            <person name="Lee Y.-J."/>
            <person name="Ko J."/>
            <person name="Kim S.-G."/>
        </authorList>
    </citation>
    <scope>NUCLEOTIDE SEQUENCE</scope>
    <source>
        <strain evidence="2">Wsw4-B4</strain>
    </source>
</reference>
<evidence type="ECO:0000256" key="1">
    <source>
        <dbReference type="SAM" id="Phobius"/>
    </source>
</evidence>
<keyword evidence="1" id="KW-1133">Transmembrane helix</keyword>
<sequence length="131" mass="15095">MFSIDDDKKWGQFIKLMVGGFVVFGAIFIIGNVWMDDQYPNIKTTDEIEGKVTSIKPYQSASLVELNSDGNTFAILGARNYKYDPYDLNYFLKEGDYLQKNMNSDTLMIKRDGKEYVFVIGGYLNKELRKD</sequence>
<evidence type="ECO:0000313" key="3">
    <source>
        <dbReference type="Proteomes" id="UP001062165"/>
    </source>
</evidence>
<name>A0ABY6CZV4_9BACT</name>
<dbReference type="Proteomes" id="UP001062165">
    <property type="component" value="Chromosome"/>
</dbReference>